<dbReference type="eggNOG" id="COG1943">
    <property type="taxonomic scope" value="Bacteria"/>
</dbReference>
<dbReference type="HOGENOM" id="CLU_068226_4_3_7"/>
<keyword evidence="3" id="KW-1185">Reference proteome</keyword>
<dbReference type="EnsemblBacteria" id="AAR33502">
    <property type="protein sequence ID" value="AAR33502"/>
    <property type="gene ID" value="GSU0167"/>
</dbReference>
<name>Q74GS8_GEOSL</name>
<dbReference type="KEGG" id="gsu:GSU0167"/>
<dbReference type="PATRIC" id="fig|243231.5.peg.166"/>
<dbReference type="PANTHER" id="PTHR34322:SF2">
    <property type="entry name" value="TRANSPOSASE IS200-LIKE DOMAIN-CONTAINING PROTEIN"/>
    <property type="match status" value="1"/>
</dbReference>
<evidence type="ECO:0000259" key="1">
    <source>
        <dbReference type="SMART" id="SM01321"/>
    </source>
</evidence>
<dbReference type="EMBL" id="AE017180">
    <property type="protein sequence ID" value="AAR33502.1"/>
    <property type="molecule type" value="Genomic_DNA"/>
</dbReference>
<dbReference type="SUPFAM" id="SSF143422">
    <property type="entry name" value="Transposase IS200-like"/>
    <property type="match status" value="1"/>
</dbReference>
<dbReference type="InParanoid" id="Q74GS8"/>
<dbReference type="Gene3D" id="3.30.70.1290">
    <property type="entry name" value="Transposase IS200-like"/>
    <property type="match status" value="1"/>
</dbReference>
<evidence type="ECO:0000313" key="2">
    <source>
        <dbReference type="EMBL" id="AAR33502.1"/>
    </source>
</evidence>
<dbReference type="Proteomes" id="UP000000577">
    <property type="component" value="Chromosome"/>
</dbReference>
<dbReference type="OrthoDB" id="5470339at2"/>
<dbReference type="PANTHER" id="PTHR34322">
    <property type="entry name" value="TRANSPOSASE, Y1_TNP DOMAIN-CONTAINING"/>
    <property type="match status" value="1"/>
</dbReference>
<dbReference type="SMART" id="SM01321">
    <property type="entry name" value="Y1_Tnp"/>
    <property type="match status" value="1"/>
</dbReference>
<feature type="domain" description="Transposase IS200-like" evidence="1">
    <location>
        <begin position="9"/>
        <end position="101"/>
    </location>
</feature>
<sequence>MPRQPRLDIPNILHHVIVRGIERRDIFDDNHDRARFVSRLSELLTQSGTRCFAWALMSNHFHLLLMPTTVPLAQTMRRLLTGHAVYFNRRHKRTGHLFQNR</sequence>
<dbReference type="Pfam" id="PF01797">
    <property type="entry name" value="Y1_Tnp"/>
    <property type="match status" value="1"/>
</dbReference>
<evidence type="ECO:0000313" key="3">
    <source>
        <dbReference type="Proteomes" id="UP000000577"/>
    </source>
</evidence>
<dbReference type="SMR" id="Q74GS8"/>
<dbReference type="GO" id="GO:0004803">
    <property type="term" value="F:transposase activity"/>
    <property type="evidence" value="ECO:0007669"/>
    <property type="project" value="InterPro"/>
</dbReference>
<gene>
    <name evidence="2" type="ordered locus">GSU0167</name>
</gene>
<dbReference type="GO" id="GO:0006313">
    <property type="term" value="P:DNA transposition"/>
    <property type="evidence" value="ECO:0007669"/>
    <property type="project" value="InterPro"/>
</dbReference>
<dbReference type="AlphaFoldDB" id="Q74GS8"/>
<dbReference type="InterPro" id="IPR036515">
    <property type="entry name" value="Transposase_17_sf"/>
</dbReference>
<dbReference type="STRING" id="243231.GSU0167"/>
<organism evidence="2 3">
    <name type="scientific">Geobacter sulfurreducens (strain ATCC 51573 / DSM 12127 / PCA)</name>
    <dbReference type="NCBI Taxonomy" id="243231"/>
    <lineage>
        <taxon>Bacteria</taxon>
        <taxon>Pseudomonadati</taxon>
        <taxon>Thermodesulfobacteriota</taxon>
        <taxon>Desulfuromonadia</taxon>
        <taxon>Geobacterales</taxon>
        <taxon>Geobacteraceae</taxon>
        <taxon>Geobacter</taxon>
    </lineage>
</organism>
<accession>Q74GS8</accession>
<dbReference type="GO" id="GO:0003677">
    <property type="term" value="F:DNA binding"/>
    <property type="evidence" value="ECO:0007669"/>
    <property type="project" value="InterPro"/>
</dbReference>
<reference evidence="2 3" key="1">
    <citation type="journal article" date="2003" name="Science">
        <title>Genome of Geobacter sulfurreducens: metal reduction in subsurface environments.</title>
        <authorList>
            <person name="Methe B.A."/>
            <person name="Nelson K.E."/>
            <person name="Eisen J.A."/>
            <person name="Paulsen I.T."/>
            <person name="Nelson W."/>
            <person name="Heidelberg J.F."/>
            <person name="Wu D."/>
            <person name="Wu M."/>
            <person name="Ward N."/>
            <person name="Beanan M.J."/>
            <person name="Dodson R.J."/>
            <person name="Madupu R."/>
            <person name="Brinkac L.M."/>
            <person name="Daugherty S.C."/>
            <person name="DeBoy R.T."/>
            <person name="Durkin A.S."/>
            <person name="Gwinn M."/>
            <person name="Kolonay J.F."/>
            <person name="Sullivan S.A."/>
            <person name="Haft D.H."/>
            <person name="Selengut J."/>
            <person name="Davidsen T.M."/>
            <person name="Zafar N."/>
            <person name="White O."/>
            <person name="Tran B."/>
            <person name="Romero C."/>
            <person name="Forberger H.A."/>
            <person name="Weidman J."/>
            <person name="Khouri H."/>
            <person name="Feldblyum T.V."/>
            <person name="Utterback T.R."/>
            <person name="Van Aken S.E."/>
            <person name="Lovley D.R."/>
            <person name="Fraser C.M."/>
        </authorList>
    </citation>
    <scope>NUCLEOTIDE SEQUENCE [LARGE SCALE GENOMIC DNA]</scope>
    <source>
        <strain evidence="3">ATCC 51573 / DSM 12127 / PCA</strain>
    </source>
</reference>
<protein>
    <submittedName>
        <fullName evidence="2">Transposase, Y1_Tnp domain-containing</fullName>
    </submittedName>
</protein>
<dbReference type="InterPro" id="IPR002686">
    <property type="entry name" value="Transposase_17"/>
</dbReference>
<reference evidence="2 3" key="2">
    <citation type="journal article" date="2012" name="BMC Genomics">
        <title>Comparative genomic analysis of Geobacter sulfurreducens KN400, a strain with enhanced capacity for extracellular electron transfer and electricity production.</title>
        <authorList>
            <person name="Butler J.E."/>
            <person name="Young N.D."/>
            <person name="Aklujkar M."/>
            <person name="Lovley D.R."/>
        </authorList>
    </citation>
    <scope>NUCLEOTIDE SEQUENCE [LARGE SCALE GENOMIC DNA]</scope>
    <source>
        <strain evidence="3">ATCC 51573 / DSM 12127 / PCA</strain>
    </source>
</reference>
<proteinExistence type="predicted"/>